<evidence type="ECO:0000313" key="2">
    <source>
        <dbReference type="EMBL" id="KAL1527992.1"/>
    </source>
</evidence>
<sequence length="210" mass="23807">MVQGQSPLNSLLVSIGLAIVGYVSTTLQTLRATQHKERVARVSEQLKELYGPLLACVYASKATYAAMVQQCEELSPLRGIRTEVEFRTAVLRDPNGATAVAYRQWVREALMPLSEKASKLIIEHADLLEGESIEPRLLQLVAHVSAYKVILKRWDEGQLQVHSVISFPDNLPSWVSKEFSARKRRQAELLGFDEHERTRSTFMRLLYSRL</sequence>
<dbReference type="Proteomes" id="UP001515480">
    <property type="component" value="Unassembled WGS sequence"/>
</dbReference>
<evidence type="ECO:0000256" key="1">
    <source>
        <dbReference type="SAM" id="Phobius"/>
    </source>
</evidence>
<name>A0AB34K3M3_PRYPA</name>
<dbReference type="EMBL" id="JBGBPQ010000002">
    <property type="protein sequence ID" value="KAL1527992.1"/>
    <property type="molecule type" value="Genomic_DNA"/>
</dbReference>
<proteinExistence type="predicted"/>
<comment type="caution">
    <text evidence="2">The sequence shown here is derived from an EMBL/GenBank/DDBJ whole genome shotgun (WGS) entry which is preliminary data.</text>
</comment>
<protein>
    <recommendedName>
        <fullName evidence="4">Fungal N-terminal domain-containing protein</fullName>
    </recommendedName>
</protein>
<organism evidence="2 3">
    <name type="scientific">Prymnesium parvum</name>
    <name type="common">Toxic golden alga</name>
    <dbReference type="NCBI Taxonomy" id="97485"/>
    <lineage>
        <taxon>Eukaryota</taxon>
        <taxon>Haptista</taxon>
        <taxon>Haptophyta</taxon>
        <taxon>Prymnesiophyceae</taxon>
        <taxon>Prymnesiales</taxon>
        <taxon>Prymnesiaceae</taxon>
        <taxon>Prymnesium</taxon>
    </lineage>
</organism>
<reference evidence="2 3" key="1">
    <citation type="journal article" date="2024" name="Science">
        <title>Giant polyketide synthase enzymes in the biosynthesis of giant marine polyether toxins.</title>
        <authorList>
            <person name="Fallon T.R."/>
            <person name="Shende V.V."/>
            <person name="Wierzbicki I.H."/>
            <person name="Pendleton A.L."/>
            <person name="Watervoot N.F."/>
            <person name="Auber R.P."/>
            <person name="Gonzalez D.J."/>
            <person name="Wisecaver J.H."/>
            <person name="Moore B.S."/>
        </authorList>
    </citation>
    <scope>NUCLEOTIDE SEQUENCE [LARGE SCALE GENOMIC DNA]</scope>
    <source>
        <strain evidence="2 3">12B1</strain>
    </source>
</reference>
<keyword evidence="1" id="KW-0812">Transmembrane</keyword>
<evidence type="ECO:0008006" key="4">
    <source>
        <dbReference type="Google" id="ProtNLM"/>
    </source>
</evidence>
<gene>
    <name evidence="2" type="ORF">AB1Y20_009363</name>
</gene>
<keyword evidence="1" id="KW-1133">Transmembrane helix</keyword>
<dbReference type="AlphaFoldDB" id="A0AB34K3M3"/>
<keyword evidence="3" id="KW-1185">Reference proteome</keyword>
<feature type="transmembrane region" description="Helical" evidence="1">
    <location>
        <begin position="12"/>
        <end position="30"/>
    </location>
</feature>
<evidence type="ECO:0000313" key="3">
    <source>
        <dbReference type="Proteomes" id="UP001515480"/>
    </source>
</evidence>
<keyword evidence="1" id="KW-0472">Membrane</keyword>
<accession>A0AB34K3M3</accession>